<name>A0ABZ0CYN8_9BURK</name>
<organism evidence="1 2">
    <name type="scientific">Piscinibacter gummiphilus</name>
    <dbReference type="NCBI Taxonomy" id="946333"/>
    <lineage>
        <taxon>Bacteria</taxon>
        <taxon>Pseudomonadati</taxon>
        <taxon>Pseudomonadota</taxon>
        <taxon>Betaproteobacteria</taxon>
        <taxon>Burkholderiales</taxon>
        <taxon>Sphaerotilaceae</taxon>
        <taxon>Piscinibacter</taxon>
    </lineage>
</organism>
<reference evidence="1 2" key="1">
    <citation type="submission" date="2023-10" db="EMBL/GenBank/DDBJ databases">
        <title>Bacteria for the degradation of biodegradable plastic PBAT(Polybutylene adipate terephthalate).</title>
        <authorList>
            <person name="Weon H.-Y."/>
            <person name="Yeon J."/>
        </authorList>
    </citation>
    <scope>NUCLEOTIDE SEQUENCE [LARGE SCALE GENOMIC DNA]</scope>
    <source>
        <strain evidence="1 2">SBD 7-3</strain>
    </source>
</reference>
<evidence type="ECO:0000313" key="1">
    <source>
        <dbReference type="EMBL" id="WOB08160.1"/>
    </source>
</evidence>
<dbReference type="InterPro" id="IPR014347">
    <property type="entry name" value="Tautomerase/MIF_sf"/>
</dbReference>
<dbReference type="EMBL" id="CP136336">
    <property type="protein sequence ID" value="WOB08160.1"/>
    <property type="molecule type" value="Genomic_DNA"/>
</dbReference>
<keyword evidence="2" id="KW-1185">Reference proteome</keyword>
<dbReference type="PANTHER" id="PTHR35530:SF2">
    <property type="entry name" value="BSL4019 PROTEIN"/>
    <property type="match status" value="1"/>
</dbReference>
<gene>
    <name evidence="1" type="ORF">RXV79_25070</name>
</gene>
<sequence>MPYLHIQISGPQDDTLAQRVAETGTALTSKLLGKNREHTAVVVDFIAPSRWFIAGRPLVGAPKRSYHWMVSITDETNTKREKADYLAAVHQAMDELLGGAAEHSYAHVADLRGSAYGFAGRTQEHRYQHG</sequence>
<protein>
    <submittedName>
        <fullName evidence="1">4-oxalocrotonate tautomerase</fullName>
    </submittedName>
</protein>
<dbReference type="PANTHER" id="PTHR35530">
    <property type="entry name" value="TAUTOMERASE-RELATED"/>
    <property type="match status" value="1"/>
</dbReference>
<evidence type="ECO:0000313" key="2">
    <source>
        <dbReference type="Proteomes" id="UP001303946"/>
    </source>
</evidence>
<dbReference type="Proteomes" id="UP001303946">
    <property type="component" value="Chromosome"/>
</dbReference>
<accession>A0ABZ0CYN8</accession>
<dbReference type="RefSeq" id="WP_316700851.1">
    <property type="nucleotide sequence ID" value="NZ_CP136336.1"/>
</dbReference>
<dbReference type="Gene3D" id="3.30.429.10">
    <property type="entry name" value="Macrophage Migration Inhibitory Factor"/>
    <property type="match status" value="2"/>
</dbReference>
<dbReference type="SUPFAM" id="SSF55331">
    <property type="entry name" value="Tautomerase/MIF"/>
    <property type="match status" value="1"/>
</dbReference>
<proteinExistence type="predicted"/>